<dbReference type="AlphaFoldDB" id="A0A8S9ZKW2"/>
<feature type="domain" description="BTB" evidence="2">
    <location>
        <begin position="283"/>
        <end position="351"/>
    </location>
</feature>
<dbReference type="OrthoDB" id="6777468at2759"/>
<dbReference type="Gene3D" id="3.30.710.10">
    <property type="entry name" value="Potassium Channel Kv1.1, Chain A"/>
    <property type="match status" value="1"/>
</dbReference>
<feature type="chain" id="PRO_5035759877" description="BTB domain-containing protein" evidence="1">
    <location>
        <begin position="22"/>
        <end position="446"/>
    </location>
</feature>
<organism evidence="3 4">
    <name type="scientific">Meloidogyne graminicola</name>
    <dbReference type="NCBI Taxonomy" id="189291"/>
    <lineage>
        <taxon>Eukaryota</taxon>
        <taxon>Metazoa</taxon>
        <taxon>Ecdysozoa</taxon>
        <taxon>Nematoda</taxon>
        <taxon>Chromadorea</taxon>
        <taxon>Rhabditida</taxon>
        <taxon>Tylenchina</taxon>
        <taxon>Tylenchomorpha</taxon>
        <taxon>Tylenchoidea</taxon>
        <taxon>Meloidogynidae</taxon>
        <taxon>Meloidogyninae</taxon>
        <taxon>Meloidogyne</taxon>
    </lineage>
</organism>
<dbReference type="SUPFAM" id="SSF54695">
    <property type="entry name" value="POZ domain"/>
    <property type="match status" value="1"/>
</dbReference>
<keyword evidence="1" id="KW-0732">Signal</keyword>
<dbReference type="Pfam" id="PF00651">
    <property type="entry name" value="BTB"/>
    <property type="match status" value="1"/>
</dbReference>
<comment type="caution">
    <text evidence="3">The sequence shown here is derived from an EMBL/GenBank/DDBJ whole genome shotgun (WGS) entry which is preliminary data.</text>
</comment>
<evidence type="ECO:0000259" key="2">
    <source>
        <dbReference type="PROSITE" id="PS50097"/>
    </source>
</evidence>
<sequence length="446" mass="52649">MSTKIFFIFLLFLLLINFCFTEIFSNFKNNCDEAPKESYQTCLIMQLSRFLYSNETTNTPSSETITTYKPTNNYYYSQQKPEEKKNLKKHCNCTKKVFTQKCLTKAHLKFVQKFLEKSSNEAIYKFNTSSCKTKWTLKHFKNHSKYLRYDGPITLKGKRFQTSDLPNVAWELCVEIGSARWNDKTPNLIWLCQIGPTSINNYVNTKYKIYAIKDRNERIEIARFSNKFENQEKLGCTEIDDFEKLCHSDKNLYLHCEVEINYCNAKENIKNNNFKMLEENIFTDCVIKVDKKTINVHKSILAINSKIFFELLKQKDLAESEDCEIIISDFSSECVEAMLEYFYTGGIKKKTLENNAYELFLISHKYKIKQLIYMCENCLSDLFDSENLLKCIGLIKTYQAPILEKKFQNYIQVNKQSLLKSKEWEEIENNYPQLSNRILKSAFCEF</sequence>
<dbReference type="PANTHER" id="PTHR24413">
    <property type="entry name" value="SPECKLE-TYPE POZ PROTEIN"/>
    <property type="match status" value="1"/>
</dbReference>
<dbReference type="EMBL" id="JABEBT010000066">
    <property type="protein sequence ID" value="KAF7633998.1"/>
    <property type="molecule type" value="Genomic_DNA"/>
</dbReference>
<keyword evidence="4" id="KW-1185">Reference proteome</keyword>
<gene>
    <name evidence="3" type="ORF">Mgra_00006627</name>
</gene>
<dbReference type="Proteomes" id="UP000605970">
    <property type="component" value="Unassembled WGS sequence"/>
</dbReference>
<dbReference type="SMART" id="SM00225">
    <property type="entry name" value="BTB"/>
    <property type="match status" value="1"/>
</dbReference>
<proteinExistence type="predicted"/>
<evidence type="ECO:0000313" key="4">
    <source>
        <dbReference type="Proteomes" id="UP000605970"/>
    </source>
</evidence>
<dbReference type="InterPro" id="IPR011333">
    <property type="entry name" value="SKP1/BTB/POZ_sf"/>
</dbReference>
<protein>
    <recommendedName>
        <fullName evidence="2">BTB domain-containing protein</fullName>
    </recommendedName>
</protein>
<dbReference type="CDD" id="cd18186">
    <property type="entry name" value="BTB_POZ_ZBTB_KLHL-like"/>
    <property type="match status" value="1"/>
</dbReference>
<accession>A0A8S9ZKW2</accession>
<dbReference type="PROSITE" id="PS50097">
    <property type="entry name" value="BTB"/>
    <property type="match status" value="1"/>
</dbReference>
<name>A0A8S9ZKW2_9BILA</name>
<evidence type="ECO:0000313" key="3">
    <source>
        <dbReference type="EMBL" id="KAF7633998.1"/>
    </source>
</evidence>
<reference evidence="3" key="1">
    <citation type="journal article" date="2020" name="Ecol. Evol.">
        <title>Genome structure and content of the rice root-knot nematode (Meloidogyne graminicola).</title>
        <authorList>
            <person name="Phan N.T."/>
            <person name="Danchin E.G.J."/>
            <person name="Klopp C."/>
            <person name="Perfus-Barbeoch L."/>
            <person name="Kozlowski D.K."/>
            <person name="Koutsovoulos G.D."/>
            <person name="Lopez-Roques C."/>
            <person name="Bouchez O."/>
            <person name="Zahm M."/>
            <person name="Besnard G."/>
            <person name="Bellafiore S."/>
        </authorList>
    </citation>
    <scope>NUCLEOTIDE SEQUENCE</scope>
    <source>
        <strain evidence="3">VN-18</strain>
    </source>
</reference>
<evidence type="ECO:0000256" key="1">
    <source>
        <dbReference type="SAM" id="SignalP"/>
    </source>
</evidence>
<dbReference type="InterPro" id="IPR000210">
    <property type="entry name" value="BTB/POZ_dom"/>
</dbReference>
<feature type="signal peptide" evidence="1">
    <location>
        <begin position="1"/>
        <end position="21"/>
    </location>
</feature>